<protein>
    <submittedName>
        <fullName evidence="4">Uncharacterized protein</fullName>
    </submittedName>
</protein>
<keyword evidence="1" id="KW-0677">Repeat</keyword>
<dbReference type="KEGG" id="aace:A0U92_05380"/>
<dbReference type="EMBL" id="CP014692">
    <property type="protein sequence ID" value="AQS84300.1"/>
    <property type="molecule type" value="Genomic_DNA"/>
</dbReference>
<keyword evidence="2 3" id="KW-0040">ANK repeat</keyword>
<dbReference type="InterPro" id="IPR036770">
    <property type="entry name" value="Ankyrin_rpt-contain_sf"/>
</dbReference>
<evidence type="ECO:0000313" key="4">
    <source>
        <dbReference type="EMBL" id="AQS84300.1"/>
    </source>
</evidence>
<dbReference type="SUPFAM" id="SSF48403">
    <property type="entry name" value="Ankyrin repeat"/>
    <property type="match status" value="1"/>
</dbReference>
<evidence type="ECO:0000256" key="2">
    <source>
        <dbReference type="ARBA" id="ARBA00023043"/>
    </source>
</evidence>
<dbReference type="Gene3D" id="1.25.40.20">
    <property type="entry name" value="Ankyrin repeat-containing domain"/>
    <property type="match status" value="1"/>
</dbReference>
<dbReference type="InterPro" id="IPR002110">
    <property type="entry name" value="Ankyrin_rpt"/>
</dbReference>
<name>A0A1U9KES1_ACEAC</name>
<dbReference type="Proteomes" id="UP000188937">
    <property type="component" value="Chromosome"/>
</dbReference>
<dbReference type="AlphaFoldDB" id="A0A1U9KES1"/>
<proteinExistence type="predicted"/>
<keyword evidence="5" id="KW-1185">Reference proteome</keyword>
<feature type="repeat" description="ANK" evidence="3">
    <location>
        <begin position="81"/>
        <end position="113"/>
    </location>
</feature>
<organism evidence="4 5">
    <name type="scientific">Acetobacter aceti</name>
    <dbReference type="NCBI Taxonomy" id="435"/>
    <lineage>
        <taxon>Bacteria</taxon>
        <taxon>Pseudomonadati</taxon>
        <taxon>Pseudomonadota</taxon>
        <taxon>Alphaproteobacteria</taxon>
        <taxon>Acetobacterales</taxon>
        <taxon>Acetobacteraceae</taxon>
        <taxon>Acetobacter</taxon>
        <taxon>Acetobacter subgen. Acetobacter</taxon>
    </lineage>
</organism>
<dbReference type="RefSeq" id="WP_077812342.1">
    <property type="nucleotide sequence ID" value="NZ_CP014692.1"/>
</dbReference>
<dbReference type="InterPro" id="IPR050745">
    <property type="entry name" value="Multifunctional_regulatory"/>
</dbReference>
<reference evidence="4 5" key="1">
    <citation type="submission" date="2016-03" db="EMBL/GenBank/DDBJ databases">
        <title>Acetic acid bacteria sequencing.</title>
        <authorList>
            <person name="Brandt J."/>
            <person name="Jakob F."/>
            <person name="Vogel R.F."/>
        </authorList>
    </citation>
    <scope>NUCLEOTIDE SEQUENCE [LARGE SCALE GENOMIC DNA]</scope>
    <source>
        <strain evidence="4 5">TMW2.1153</strain>
    </source>
</reference>
<evidence type="ECO:0000256" key="1">
    <source>
        <dbReference type="ARBA" id="ARBA00022737"/>
    </source>
</evidence>
<evidence type="ECO:0000256" key="3">
    <source>
        <dbReference type="PROSITE-ProRule" id="PRU00023"/>
    </source>
</evidence>
<dbReference type="PANTHER" id="PTHR24189">
    <property type="entry name" value="MYOTROPHIN"/>
    <property type="match status" value="1"/>
</dbReference>
<gene>
    <name evidence="4" type="ORF">A0U92_05380</name>
</gene>
<dbReference type="STRING" id="435.A0U92_05380"/>
<accession>A0A1U9KES1</accession>
<evidence type="ECO:0000313" key="5">
    <source>
        <dbReference type="Proteomes" id="UP000188937"/>
    </source>
</evidence>
<dbReference type="Pfam" id="PF00023">
    <property type="entry name" value="Ank"/>
    <property type="match status" value="1"/>
</dbReference>
<sequence>MQIGRYILYFFVTLMLFPITAEAKCYEGFPVDDVPNVCNYIASFPTGRARQFAEAVLSGSVDKTLEYASMLRNGVNTVGAFGHTALDIAAWRNDQPMMEALLKAGARPDGERDMAPIAILPQDNTQKFEASLRMLLHAGANINGTYRRGTATDGAADEGNNEALLTLIALKADINTDYGSGPPIIEAARGGYWTTVRIFLQYGVSLWTTDRIGETLGNIAMDQMKPGELAAVLFIDQGSKKEKAEKEALEQTVVDLKKAGFPWPAPGYEEIRKMQAEHKWPPK</sequence>
<dbReference type="PROSITE" id="PS50088">
    <property type="entry name" value="ANK_REPEAT"/>
    <property type="match status" value="1"/>
</dbReference>